<feature type="domain" description="Myb-like" evidence="4">
    <location>
        <begin position="88"/>
        <end position="141"/>
    </location>
</feature>
<reference evidence="6" key="1">
    <citation type="journal article" date="2020" name="Cell">
        <title>Large-Scale Comparative Analyses of Tick Genomes Elucidate Their Genetic Diversity and Vector Capacities.</title>
        <authorList>
            <consortium name="Tick Genome and Microbiome Consortium (TIGMIC)"/>
            <person name="Jia N."/>
            <person name="Wang J."/>
            <person name="Shi W."/>
            <person name="Du L."/>
            <person name="Sun Y."/>
            <person name="Zhan W."/>
            <person name="Jiang J.F."/>
            <person name="Wang Q."/>
            <person name="Zhang B."/>
            <person name="Ji P."/>
            <person name="Bell-Sakyi L."/>
            <person name="Cui X.M."/>
            <person name="Yuan T.T."/>
            <person name="Jiang B.G."/>
            <person name="Yang W.F."/>
            <person name="Lam T.T."/>
            <person name="Chang Q.C."/>
            <person name="Ding S.J."/>
            <person name="Wang X.J."/>
            <person name="Zhu J.G."/>
            <person name="Ruan X.D."/>
            <person name="Zhao L."/>
            <person name="Wei J.T."/>
            <person name="Ye R.Z."/>
            <person name="Que T.C."/>
            <person name="Du C.H."/>
            <person name="Zhou Y.H."/>
            <person name="Cheng J.X."/>
            <person name="Dai P.F."/>
            <person name="Guo W.B."/>
            <person name="Han X.H."/>
            <person name="Huang E.J."/>
            <person name="Li L.F."/>
            <person name="Wei W."/>
            <person name="Gao Y.C."/>
            <person name="Liu J.Z."/>
            <person name="Shao H.Z."/>
            <person name="Wang X."/>
            <person name="Wang C.C."/>
            <person name="Yang T.C."/>
            <person name="Huo Q.B."/>
            <person name="Li W."/>
            <person name="Chen H.Y."/>
            <person name="Chen S.E."/>
            <person name="Zhou L.G."/>
            <person name="Ni X.B."/>
            <person name="Tian J.H."/>
            <person name="Sheng Y."/>
            <person name="Liu T."/>
            <person name="Pan Y.S."/>
            <person name="Xia L.Y."/>
            <person name="Li J."/>
            <person name="Zhao F."/>
            <person name="Cao W.C."/>
        </authorList>
    </citation>
    <scope>NUCLEOTIDE SEQUENCE</scope>
    <source>
        <strain evidence="6">Rmic-2018</strain>
    </source>
</reference>
<feature type="domain" description="Myb-like" evidence="4">
    <location>
        <begin position="282"/>
        <end position="335"/>
    </location>
</feature>
<dbReference type="SMART" id="SM00717">
    <property type="entry name" value="SANT"/>
    <property type="match status" value="2"/>
</dbReference>
<feature type="compositionally biased region" description="Polar residues" evidence="3">
    <location>
        <begin position="244"/>
        <end position="257"/>
    </location>
</feature>
<dbReference type="EMBL" id="JABSTU010000004">
    <property type="protein sequence ID" value="KAH8033307.1"/>
    <property type="molecule type" value="Genomic_DNA"/>
</dbReference>
<comment type="caution">
    <text evidence="6">The sequence shown here is derived from an EMBL/GenBank/DDBJ whole genome shotgun (WGS) entry which is preliminary data.</text>
</comment>
<sequence>MQLLPPWPKESCEGTHSKRLGVGIENPVQEKLADQPKNKHLPSAATNPDKSSQKRRRVSDTRSVHLQHSPQGTERRIVHSVSPVMLHPPKRKRMRFTALQEEALVYGVMKYGRGSWKKISEHSWFDGRRSSELSDKYRNLEKYGHLPKVKRRVRDMLSAGVNPLKELRAVVDQQRLRRATSPVADELLHGKQSSMSQPKELRGTLPLCGPPDEDSSTTSSDDAFAELSQKQARTGGAVALPKTVCSSPCRQSTSHAHSSPQSRPNSSSKTDVSQEVVPVKYKKKQRRVPFTSLEEQALVAGVMKFGKGNWLRIATEGGFLGRTSTQLSDKYRNLTLYHQFDEIKRIVKSKRERGEDPLEKLRRLSAAH</sequence>
<evidence type="ECO:0000313" key="6">
    <source>
        <dbReference type="EMBL" id="KAH8033307.1"/>
    </source>
</evidence>
<dbReference type="InterPro" id="IPR017930">
    <property type="entry name" value="Myb_dom"/>
</dbReference>
<dbReference type="PROSITE" id="PS50090">
    <property type="entry name" value="MYB_LIKE"/>
    <property type="match status" value="2"/>
</dbReference>
<dbReference type="PANTHER" id="PTHR46734:SF1">
    <property type="entry name" value="TELOMERIC REPEAT-BINDING FACTOR 1"/>
    <property type="match status" value="1"/>
</dbReference>
<feature type="region of interest" description="Disordered" evidence="3">
    <location>
        <begin position="1"/>
        <end position="75"/>
    </location>
</feature>
<evidence type="ECO:0000256" key="1">
    <source>
        <dbReference type="ARBA" id="ARBA00004123"/>
    </source>
</evidence>
<keyword evidence="2" id="KW-0539">Nucleus</keyword>
<evidence type="ECO:0000256" key="2">
    <source>
        <dbReference type="ARBA" id="ARBA00023242"/>
    </source>
</evidence>
<dbReference type="PANTHER" id="PTHR46734">
    <property type="entry name" value="TELOMERIC REPEAT-BINDING FACTOR 1 TERF1"/>
    <property type="match status" value="1"/>
</dbReference>
<gene>
    <name evidence="6" type="ORF">HPB51_009489</name>
</gene>
<protein>
    <submittedName>
        <fullName evidence="6">Uncharacterized protein</fullName>
    </submittedName>
</protein>
<feature type="domain" description="HTH myb-type" evidence="5">
    <location>
        <begin position="282"/>
        <end position="339"/>
    </location>
</feature>
<evidence type="ECO:0000259" key="5">
    <source>
        <dbReference type="PROSITE" id="PS51294"/>
    </source>
</evidence>
<dbReference type="PROSITE" id="PS51294">
    <property type="entry name" value="HTH_MYB"/>
    <property type="match status" value="1"/>
</dbReference>
<reference evidence="6" key="2">
    <citation type="submission" date="2021-09" db="EMBL/GenBank/DDBJ databases">
        <authorList>
            <person name="Jia N."/>
            <person name="Wang J."/>
            <person name="Shi W."/>
            <person name="Du L."/>
            <person name="Sun Y."/>
            <person name="Zhan W."/>
            <person name="Jiang J."/>
            <person name="Wang Q."/>
            <person name="Zhang B."/>
            <person name="Ji P."/>
            <person name="Sakyi L.B."/>
            <person name="Cui X."/>
            <person name="Yuan T."/>
            <person name="Jiang B."/>
            <person name="Yang W."/>
            <person name="Lam T.T.-Y."/>
            <person name="Chang Q."/>
            <person name="Ding S."/>
            <person name="Wang X."/>
            <person name="Zhu J."/>
            <person name="Ruan X."/>
            <person name="Zhao L."/>
            <person name="Wei J."/>
            <person name="Que T."/>
            <person name="Du C."/>
            <person name="Cheng J."/>
            <person name="Dai P."/>
            <person name="Han X."/>
            <person name="Huang E."/>
            <person name="Gao Y."/>
            <person name="Liu J."/>
            <person name="Shao H."/>
            <person name="Ye R."/>
            <person name="Li L."/>
            <person name="Wei W."/>
            <person name="Wang X."/>
            <person name="Wang C."/>
            <person name="Huo Q."/>
            <person name="Li W."/>
            <person name="Guo W."/>
            <person name="Chen H."/>
            <person name="Chen S."/>
            <person name="Zhou L."/>
            <person name="Zhou L."/>
            <person name="Ni X."/>
            <person name="Tian J."/>
            <person name="Zhou Y."/>
            <person name="Sheng Y."/>
            <person name="Liu T."/>
            <person name="Pan Y."/>
            <person name="Xia L."/>
            <person name="Li J."/>
            <person name="Zhao F."/>
            <person name="Cao W."/>
        </authorList>
    </citation>
    <scope>NUCLEOTIDE SEQUENCE</scope>
    <source>
        <strain evidence="6">Rmic-2018</strain>
        <tissue evidence="6">Larvae</tissue>
    </source>
</reference>
<name>A0A9J6EFT0_RHIMP</name>
<dbReference type="CDD" id="cd11660">
    <property type="entry name" value="SANT_TRF"/>
    <property type="match status" value="2"/>
</dbReference>
<dbReference type="SUPFAM" id="SSF46689">
    <property type="entry name" value="Homeodomain-like"/>
    <property type="match status" value="2"/>
</dbReference>
<dbReference type="InterPro" id="IPR009057">
    <property type="entry name" value="Homeodomain-like_sf"/>
</dbReference>
<dbReference type="Proteomes" id="UP000821866">
    <property type="component" value="Chromosome 2"/>
</dbReference>
<feature type="compositionally biased region" description="Low complexity" evidence="3">
    <location>
        <begin position="258"/>
        <end position="268"/>
    </location>
</feature>
<dbReference type="InterPro" id="IPR052450">
    <property type="entry name" value="TRBD-Containing_Protein"/>
</dbReference>
<dbReference type="GO" id="GO:0005634">
    <property type="term" value="C:nucleus"/>
    <property type="evidence" value="ECO:0007669"/>
    <property type="project" value="UniProtKB-SubCell"/>
</dbReference>
<dbReference type="Gene3D" id="1.10.10.60">
    <property type="entry name" value="Homeodomain-like"/>
    <property type="match status" value="2"/>
</dbReference>
<feature type="region of interest" description="Disordered" evidence="3">
    <location>
        <begin position="182"/>
        <end position="223"/>
    </location>
</feature>
<comment type="subcellular location">
    <subcellularLocation>
        <location evidence="1">Nucleus</location>
    </subcellularLocation>
</comment>
<dbReference type="InterPro" id="IPR001005">
    <property type="entry name" value="SANT/Myb"/>
</dbReference>
<evidence type="ECO:0000259" key="4">
    <source>
        <dbReference type="PROSITE" id="PS50090"/>
    </source>
</evidence>
<keyword evidence="7" id="KW-1185">Reference proteome</keyword>
<accession>A0A9J6EFT0</accession>
<evidence type="ECO:0000313" key="7">
    <source>
        <dbReference type="Proteomes" id="UP000821866"/>
    </source>
</evidence>
<proteinExistence type="predicted"/>
<evidence type="ECO:0000256" key="3">
    <source>
        <dbReference type="SAM" id="MobiDB-lite"/>
    </source>
</evidence>
<dbReference type="Pfam" id="PF00249">
    <property type="entry name" value="Myb_DNA-binding"/>
    <property type="match status" value="1"/>
</dbReference>
<dbReference type="VEuPathDB" id="VectorBase:LOC119161466"/>
<organism evidence="6 7">
    <name type="scientific">Rhipicephalus microplus</name>
    <name type="common">Cattle tick</name>
    <name type="synonym">Boophilus microplus</name>
    <dbReference type="NCBI Taxonomy" id="6941"/>
    <lineage>
        <taxon>Eukaryota</taxon>
        <taxon>Metazoa</taxon>
        <taxon>Ecdysozoa</taxon>
        <taxon>Arthropoda</taxon>
        <taxon>Chelicerata</taxon>
        <taxon>Arachnida</taxon>
        <taxon>Acari</taxon>
        <taxon>Parasitiformes</taxon>
        <taxon>Ixodida</taxon>
        <taxon>Ixodoidea</taxon>
        <taxon>Ixodidae</taxon>
        <taxon>Rhipicephalinae</taxon>
        <taxon>Rhipicephalus</taxon>
        <taxon>Boophilus</taxon>
    </lineage>
</organism>
<dbReference type="AlphaFoldDB" id="A0A9J6EFT0"/>
<feature type="region of interest" description="Disordered" evidence="3">
    <location>
        <begin position="244"/>
        <end position="277"/>
    </location>
</feature>